<evidence type="ECO:0000313" key="2">
    <source>
        <dbReference type="EMBL" id="EPS39098.1"/>
    </source>
</evidence>
<protein>
    <submittedName>
        <fullName evidence="2">Uncharacterized protein</fullName>
    </submittedName>
</protein>
<evidence type="ECO:0000313" key="3">
    <source>
        <dbReference type="Proteomes" id="UP000015100"/>
    </source>
</evidence>
<comment type="caution">
    <text evidence="2">The sequence shown here is derived from an EMBL/GenBank/DDBJ whole genome shotgun (WGS) entry which is preliminary data.</text>
</comment>
<keyword evidence="1" id="KW-0732">Signal</keyword>
<feature type="chain" id="PRO_5004561359" evidence="1">
    <location>
        <begin position="20"/>
        <end position="118"/>
    </location>
</feature>
<dbReference type="EMBL" id="AQGS01000489">
    <property type="protein sequence ID" value="EPS39098.1"/>
    <property type="molecule type" value="Genomic_DNA"/>
</dbReference>
<name>S8BIG0_DACHA</name>
<dbReference type="HOGENOM" id="CLU_2073053_0_0_1"/>
<sequence>MRFAYLNIAVLYGSAMVAADCIKDNCLRAVIASAYTTRSGVADCGAYLITTVTPPVSIVTKTINTVSSYTGQSGMEQRKVRRNGEGNILEARATAATIPAYASPCSGAARYTSACSVA</sequence>
<keyword evidence="3" id="KW-1185">Reference proteome</keyword>
<reference evidence="3" key="2">
    <citation type="submission" date="2013-04" db="EMBL/GenBank/DDBJ databases">
        <title>Genomic mechanisms accounting for the adaptation to parasitism in nematode-trapping fungi.</title>
        <authorList>
            <person name="Ahren D.G."/>
        </authorList>
    </citation>
    <scope>NUCLEOTIDE SEQUENCE [LARGE SCALE GENOMIC DNA]</scope>
    <source>
        <strain evidence="3">CBS 200.50</strain>
    </source>
</reference>
<feature type="signal peptide" evidence="1">
    <location>
        <begin position="1"/>
        <end position="19"/>
    </location>
</feature>
<dbReference type="Proteomes" id="UP000015100">
    <property type="component" value="Unassembled WGS sequence"/>
</dbReference>
<dbReference type="OrthoDB" id="4583170at2759"/>
<evidence type="ECO:0000256" key="1">
    <source>
        <dbReference type="SAM" id="SignalP"/>
    </source>
</evidence>
<dbReference type="AlphaFoldDB" id="S8BIG0"/>
<proteinExistence type="predicted"/>
<gene>
    <name evidence="2" type="ORF">H072_7134</name>
</gene>
<organism evidence="2 3">
    <name type="scientific">Dactylellina haptotyla (strain CBS 200.50)</name>
    <name type="common">Nematode-trapping fungus</name>
    <name type="synonym">Monacrosporium haptotylum</name>
    <dbReference type="NCBI Taxonomy" id="1284197"/>
    <lineage>
        <taxon>Eukaryota</taxon>
        <taxon>Fungi</taxon>
        <taxon>Dikarya</taxon>
        <taxon>Ascomycota</taxon>
        <taxon>Pezizomycotina</taxon>
        <taxon>Orbiliomycetes</taxon>
        <taxon>Orbiliales</taxon>
        <taxon>Orbiliaceae</taxon>
        <taxon>Dactylellina</taxon>
    </lineage>
</organism>
<reference evidence="2 3" key="1">
    <citation type="journal article" date="2013" name="PLoS Genet.">
        <title>Genomic mechanisms accounting for the adaptation to parasitism in nematode-trapping fungi.</title>
        <authorList>
            <person name="Meerupati T."/>
            <person name="Andersson K.M."/>
            <person name="Friman E."/>
            <person name="Kumar D."/>
            <person name="Tunlid A."/>
            <person name="Ahren D."/>
        </authorList>
    </citation>
    <scope>NUCLEOTIDE SEQUENCE [LARGE SCALE GENOMIC DNA]</scope>
    <source>
        <strain evidence="2 3">CBS 200.50</strain>
    </source>
</reference>
<accession>S8BIG0</accession>
<dbReference type="OMA" id="TSDYCED"/>